<keyword evidence="4" id="KW-1185">Reference proteome</keyword>
<evidence type="ECO:0000256" key="1">
    <source>
        <dbReference type="SAM" id="MobiDB-lite"/>
    </source>
</evidence>
<reference evidence="3" key="2">
    <citation type="submission" date="2021-11" db="EMBL/GenBank/DDBJ databases">
        <authorList>
            <consortium name="Genoscope - CEA"/>
            <person name="William W."/>
        </authorList>
    </citation>
    <scope>NUCLEOTIDE SEQUENCE</scope>
</reference>
<dbReference type="Proteomes" id="UP000789595">
    <property type="component" value="Unassembled WGS sequence"/>
</dbReference>
<dbReference type="EMBL" id="HBIW01020762">
    <property type="protein sequence ID" value="CAE0702434.1"/>
    <property type="molecule type" value="Transcribed_RNA"/>
</dbReference>
<protein>
    <submittedName>
        <fullName evidence="2">Uncharacterized protein</fullName>
    </submittedName>
</protein>
<evidence type="ECO:0000313" key="2">
    <source>
        <dbReference type="EMBL" id="CAE0702434.1"/>
    </source>
</evidence>
<dbReference type="AlphaFoldDB" id="A0A7S4A3K5"/>
<sequence length="226" mass="24932">MYAGYNQYELKGVRIGNWVDEAALLEATGHNRGPRPGEPDFGIDNPERVIGAPGATHPKDWQSDYQAGFIDHTGRDNYRPMPDHGQREALRRQAVAKRVEEEMAAEEMEETRRRDSFAGMETVAQASYQKASTQTYIDARNAVRPKKAKAPGLPWEEFAAKSVFDDVATTIYEDAVELGKAHHFVGAGHLDSASGSFGKNTSFTADIHDPVKGHADPTRDDESLCA</sequence>
<dbReference type="EMBL" id="CAKKNE010000003">
    <property type="protein sequence ID" value="CAH0370910.1"/>
    <property type="molecule type" value="Genomic_DNA"/>
</dbReference>
<accession>A0A7S4A3K5</accession>
<feature type="compositionally biased region" description="Basic and acidic residues" evidence="1">
    <location>
        <begin position="206"/>
        <end position="226"/>
    </location>
</feature>
<gene>
    <name evidence="2" type="ORF">PCAL00307_LOCUS17879</name>
    <name evidence="3" type="ORF">PECAL_3P08230</name>
</gene>
<evidence type="ECO:0000313" key="3">
    <source>
        <dbReference type="EMBL" id="CAH0370910.1"/>
    </source>
</evidence>
<organism evidence="2">
    <name type="scientific">Pelagomonas calceolata</name>
    <dbReference type="NCBI Taxonomy" id="35677"/>
    <lineage>
        <taxon>Eukaryota</taxon>
        <taxon>Sar</taxon>
        <taxon>Stramenopiles</taxon>
        <taxon>Ochrophyta</taxon>
        <taxon>Pelagophyceae</taxon>
        <taxon>Pelagomonadales</taxon>
        <taxon>Pelagomonadaceae</taxon>
        <taxon>Pelagomonas</taxon>
    </lineage>
</organism>
<reference evidence="2" key="1">
    <citation type="submission" date="2021-01" db="EMBL/GenBank/DDBJ databases">
        <authorList>
            <person name="Corre E."/>
            <person name="Pelletier E."/>
            <person name="Niang G."/>
            <person name="Scheremetjew M."/>
            <person name="Finn R."/>
            <person name="Kale V."/>
            <person name="Holt S."/>
            <person name="Cochrane G."/>
            <person name="Meng A."/>
            <person name="Brown T."/>
            <person name="Cohen L."/>
        </authorList>
    </citation>
    <scope>NUCLEOTIDE SEQUENCE</scope>
    <source>
        <strain evidence="2">CCMP1756</strain>
    </source>
</reference>
<proteinExistence type="predicted"/>
<dbReference type="OrthoDB" id="61280at2759"/>
<name>A0A7S4A3K5_9STRA</name>
<feature type="region of interest" description="Disordered" evidence="1">
    <location>
        <begin position="201"/>
        <end position="226"/>
    </location>
</feature>
<evidence type="ECO:0000313" key="4">
    <source>
        <dbReference type="Proteomes" id="UP000789595"/>
    </source>
</evidence>